<dbReference type="EMBL" id="JAHLQF010000003">
    <property type="protein sequence ID" value="MBU5485550.1"/>
    <property type="molecule type" value="Genomic_DNA"/>
</dbReference>
<gene>
    <name evidence="2 5" type="primary">ndk</name>
    <name evidence="5" type="ORF">KQI86_14610</name>
</gene>
<name>A0ABS6EK10_9CLOT</name>
<reference evidence="5 6" key="1">
    <citation type="submission" date="2021-06" db="EMBL/GenBank/DDBJ databases">
        <authorList>
            <person name="Sun Q."/>
            <person name="Li D."/>
        </authorList>
    </citation>
    <scope>NUCLEOTIDE SEQUENCE [LARGE SCALE GENOMIC DNA]</scope>
    <source>
        <strain evidence="5 6">MSJ-11</strain>
    </source>
</reference>
<dbReference type="CDD" id="cd04413">
    <property type="entry name" value="NDPk_I"/>
    <property type="match status" value="1"/>
</dbReference>
<keyword evidence="1 2" id="KW-0546">Nucleotide metabolism</keyword>
<comment type="caution">
    <text evidence="3">Lacks conserved residue(s) required for the propagation of feature annotation.</text>
</comment>
<feature type="binding site" evidence="2">
    <location>
        <position position="85"/>
    </location>
    <ligand>
        <name>ATP</name>
        <dbReference type="ChEBI" id="CHEBI:30616"/>
    </ligand>
</feature>
<dbReference type="PANTHER" id="PTHR11349">
    <property type="entry name" value="NUCLEOSIDE DIPHOSPHATE KINASE"/>
    <property type="match status" value="1"/>
</dbReference>
<protein>
    <recommendedName>
        <fullName evidence="2">Nucleoside diphosphate kinase</fullName>
        <shortName evidence="2">NDK</shortName>
        <shortName evidence="2">NDP kinase</shortName>
        <ecNumber evidence="2">2.7.4.6</ecNumber>
    </recommendedName>
    <alternativeName>
        <fullName evidence="2">Nucleoside-2-P kinase</fullName>
    </alternativeName>
</protein>
<dbReference type="InterPro" id="IPR001564">
    <property type="entry name" value="Nucleoside_diP_kinase"/>
</dbReference>
<comment type="similarity">
    <text evidence="2 3">Belongs to the NDK family.</text>
</comment>
<dbReference type="Proteomes" id="UP000726170">
    <property type="component" value="Unassembled WGS sequence"/>
</dbReference>
<comment type="function">
    <text evidence="2">Major role in the synthesis of nucleoside triphosphates other than ATP. The ATP gamma phosphate is transferred to the NDP beta phosphate via a ping-pong mechanism, using a phosphorylated active-site intermediate.</text>
</comment>
<comment type="subunit">
    <text evidence="2">Homotetramer.</text>
</comment>
<comment type="catalytic activity">
    <reaction evidence="2">
        <text>a 2'-deoxyribonucleoside 5'-diphosphate + ATP = a 2'-deoxyribonucleoside 5'-triphosphate + ADP</text>
        <dbReference type="Rhea" id="RHEA:44640"/>
        <dbReference type="ChEBI" id="CHEBI:30616"/>
        <dbReference type="ChEBI" id="CHEBI:61560"/>
        <dbReference type="ChEBI" id="CHEBI:73316"/>
        <dbReference type="ChEBI" id="CHEBI:456216"/>
        <dbReference type="EC" id="2.7.4.6"/>
    </reaction>
</comment>
<comment type="subcellular location">
    <subcellularLocation>
        <location evidence="2">Cytoplasm</location>
    </subcellularLocation>
</comment>
<keyword evidence="2 5" id="KW-0418">Kinase</keyword>
<evidence type="ECO:0000259" key="4">
    <source>
        <dbReference type="SMART" id="SM00562"/>
    </source>
</evidence>
<dbReference type="SMART" id="SM00562">
    <property type="entry name" value="NDK"/>
    <property type="match status" value="1"/>
</dbReference>
<evidence type="ECO:0000256" key="2">
    <source>
        <dbReference type="HAMAP-Rule" id="MF_00451"/>
    </source>
</evidence>
<keyword evidence="2" id="KW-0067">ATP-binding</keyword>
<dbReference type="NCBIfam" id="NF001908">
    <property type="entry name" value="PRK00668.1"/>
    <property type="match status" value="1"/>
</dbReference>
<feature type="domain" description="Nucleoside diphosphate kinase-like" evidence="4">
    <location>
        <begin position="1"/>
        <end position="134"/>
    </location>
</feature>
<comment type="cofactor">
    <cofactor evidence="2">
        <name>Mg(2+)</name>
        <dbReference type="ChEBI" id="CHEBI:18420"/>
    </cofactor>
</comment>
<organism evidence="5 6">
    <name type="scientific">Clostridium mobile</name>
    <dbReference type="NCBI Taxonomy" id="2841512"/>
    <lineage>
        <taxon>Bacteria</taxon>
        <taxon>Bacillati</taxon>
        <taxon>Bacillota</taxon>
        <taxon>Clostridia</taxon>
        <taxon>Eubacteriales</taxon>
        <taxon>Clostridiaceae</taxon>
        <taxon>Clostridium</taxon>
    </lineage>
</organism>
<feature type="active site" description="Pros-phosphohistidine intermediate" evidence="2">
    <location>
        <position position="115"/>
    </location>
</feature>
<dbReference type="EC" id="2.7.4.6" evidence="2"/>
<feature type="binding site" evidence="2">
    <location>
        <position position="102"/>
    </location>
    <ligand>
        <name>ATP</name>
        <dbReference type="ChEBI" id="CHEBI:30616"/>
    </ligand>
</feature>
<dbReference type="HAMAP" id="MF_00451">
    <property type="entry name" value="NDP_kinase"/>
    <property type="match status" value="1"/>
</dbReference>
<feature type="binding site" evidence="2">
    <location>
        <position position="91"/>
    </location>
    <ligand>
        <name>ATP</name>
        <dbReference type="ChEBI" id="CHEBI:30616"/>
    </ligand>
</feature>
<keyword evidence="2" id="KW-0963">Cytoplasm</keyword>
<keyword evidence="2" id="KW-0547">Nucleotide-binding</keyword>
<evidence type="ECO:0000256" key="1">
    <source>
        <dbReference type="ARBA" id="ARBA00023080"/>
    </source>
</evidence>
<sequence length="135" mass="15738">MERTLVLIKPDGIKRNLIGEIISFYERKDLKIIGLKMIQGNVNTIEEHYIEHKEKKYYKELIEYLMEGPIIAMLIEGENAIKFVRKINGATDPLEADMGSIRGMYALTKQRNLVHSSDSEISAERERKIWFPEIK</sequence>
<feature type="binding site" evidence="2">
    <location>
        <position position="112"/>
    </location>
    <ligand>
        <name>ATP</name>
        <dbReference type="ChEBI" id="CHEBI:30616"/>
    </ligand>
</feature>
<proteinExistence type="inferred from homology"/>
<evidence type="ECO:0000256" key="3">
    <source>
        <dbReference type="PROSITE-ProRule" id="PRU00706"/>
    </source>
</evidence>
<dbReference type="InterPro" id="IPR034907">
    <property type="entry name" value="NDK-like_dom"/>
</dbReference>
<evidence type="ECO:0000313" key="5">
    <source>
        <dbReference type="EMBL" id="MBU5485550.1"/>
    </source>
</evidence>
<keyword evidence="2" id="KW-0597">Phosphoprotein</keyword>
<dbReference type="Pfam" id="PF00334">
    <property type="entry name" value="NDK"/>
    <property type="match status" value="1"/>
</dbReference>
<keyword evidence="6" id="KW-1185">Reference proteome</keyword>
<dbReference type="RefSeq" id="WP_216440086.1">
    <property type="nucleotide sequence ID" value="NZ_JAHLQF010000003.1"/>
</dbReference>
<dbReference type="PROSITE" id="PS51374">
    <property type="entry name" value="NDPK_LIKE"/>
    <property type="match status" value="1"/>
</dbReference>
<feature type="binding site" evidence="2">
    <location>
        <position position="57"/>
    </location>
    <ligand>
        <name>ATP</name>
        <dbReference type="ChEBI" id="CHEBI:30616"/>
    </ligand>
</feature>
<keyword evidence="2" id="KW-0460">Magnesium</keyword>
<feature type="binding site" evidence="2">
    <location>
        <position position="9"/>
    </location>
    <ligand>
        <name>ATP</name>
        <dbReference type="ChEBI" id="CHEBI:30616"/>
    </ligand>
</feature>
<comment type="caution">
    <text evidence="5">The sequence shown here is derived from an EMBL/GenBank/DDBJ whole genome shotgun (WGS) entry which is preliminary data.</text>
</comment>
<evidence type="ECO:0000313" key="6">
    <source>
        <dbReference type="Proteomes" id="UP000726170"/>
    </source>
</evidence>
<dbReference type="GO" id="GO:0004550">
    <property type="term" value="F:nucleoside diphosphate kinase activity"/>
    <property type="evidence" value="ECO:0007669"/>
    <property type="project" value="UniProtKB-EC"/>
</dbReference>
<keyword evidence="2" id="KW-0479">Metal-binding</keyword>
<accession>A0ABS6EK10</accession>
<keyword evidence="2 5" id="KW-0808">Transferase</keyword>
<comment type="catalytic activity">
    <reaction evidence="2">
        <text>a ribonucleoside 5'-diphosphate + ATP = a ribonucleoside 5'-triphosphate + ADP</text>
        <dbReference type="Rhea" id="RHEA:18113"/>
        <dbReference type="ChEBI" id="CHEBI:30616"/>
        <dbReference type="ChEBI" id="CHEBI:57930"/>
        <dbReference type="ChEBI" id="CHEBI:61557"/>
        <dbReference type="ChEBI" id="CHEBI:456216"/>
        <dbReference type="EC" id="2.7.4.6"/>
    </reaction>
</comment>